<protein>
    <recommendedName>
        <fullName evidence="3">DUF4296 domain-containing protein</fullName>
    </recommendedName>
</protein>
<evidence type="ECO:0000259" key="3">
    <source>
        <dbReference type="Pfam" id="PF14129"/>
    </source>
</evidence>
<feature type="signal peptide" evidence="2">
    <location>
        <begin position="1"/>
        <end position="24"/>
    </location>
</feature>
<dbReference type="EMBL" id="VFIA01000028">
    <property type="protein sequence ID" value="MBC3793579.1"/>
    <property type="molecule type" value="Genomic_DNA"/>
</dbReference>
<comment type="caution">
    <text evidence="4">The sequence shown here is derived from an EMBL/GenBank/DDBJ whole genome shotgun (WGS) entry which is preliminary data.</text>
</comment>
<evidence type="ECO:0000313" key="5">
    <source>
        <dbReference type="Proteomes" id="UP000700732"/>
    </source>
</evidence>
<feature type="domain" description="DUF4296" evidence="3">
    <location>
        <begin position="31"/>
        <end position="116"/>
    </location>
</feature>
<feature type="region of interest" description="Disordered" evidence="1">
    <location>
        <begin position="116"/>
        <end position="137"/>
    </location>
</feature>
<proteinExistence type="predicted"/>
<name>A0ABR6WBD3_9BACT</name>
<feature type="compositionally biased region" description="Basic residues" evidence="1">
    <location>
        <begin position="123"/>
        <end position="137"/>
    </location>
</feature>
<feature type="chain" id="PRO_5046934757" description="DUF4296 domain-containing protein" evidence="2">
    <location>
        <begin position="25"/>
        <end position="137"/>
    </location>
</feature>
<organism evidence="4 5">
    <name type="scientific">Spirosoma utsteinense</name>
    <dbReference type="NCBI Taxonomy" id="2585773"/>
    <lineage>
        <taxon>Bacteria</taxon>
        <taxon>Pseudomonadati</taxon>
        <taxon>Bacteroidota</taxon>
        <taxon>Cytophagia</taxon>
        <taxon>Cytophagales</taxon>
        <taxon>Cytophagaceae</taxon>
        <taxon>Spirosoma</taxon>
    </lineage>
</organism>
<dbReference type="InterPro" id="IPR025381">
    <property type="entry name" value="DUF4296"/>
</dbReference>
<sequence>MHRNRFLTCLCNLLLISWLLGACAAPEDARPDNLMPETQMANILTEIHLIEARVSRMGLGSSDSSNIVYKRMENQVFKKMKVDTSTYTKSYIYYSSHPRQMETIYKQIIDNLKKKVDDQQKQIHTKKQAPTKKPARS</sequence>
<evidence type="ECO:0000313" key="4">
    <source>
        <dbReference type="EMBL" id="MBC3793579.1"/>
    </source>
</evidence>
<dbReference type="RefSeq" id="WP_186739442.1">
    <property type="nucleotide sequence ID" value="NZ_VFIA01000028.1"/>
</dbReference>
<reference evidence="4 5" key="1">
    <citation type="submission" date="2019-06" db="EMBL/GenBank/DDBJ databases">
        <title>Spirosoma utsteinense sp. nov. isolated from Antarctic ice-free soils.</title>
        <authorList>
            <person name="Tahon G."/>
        </authorList>
    </citation>
    <scope>NUCLEOTIDE SEQUENCE [LARGE SCALE GENOMIC DNA]</scope>
    <source>
        <strain evidence="4 5">LMG 31447</strain>
    </source>
</reference>
<dbReference type="Proteomes" id="UP000700732">
    <property type="component" value="Unassembled WGS sequence"/>
</dbReference>
<dbReference type="PROSITE" id="PS51257">
    <property type="entry name" value="PROKAR_LIPOPROTEIN"/>
    <property type="match status" value="1"/>
</dbReference>
<gene>
    <name evidence="4" type="ORF">FH603_4098</name>
</gene>
<keyword evidence="2" id="KW-0732">Signal</keyword>
<dbReference type="Pfam" id="PF14129">
    <property type="entry name" value="DUF4296"/>
    <property type="match status" value="1"/>
</dbReference>
<evidence type="ECO:0000256" key="1">
    <source>
        <dbReference type="SAM" id="MobiDB-lite"/>
    </source>
</evidence>
<accession>A0ABR6WBD3</accession>
<keyword evidence="5" id="KW-1185">Reference proteome</keyword>
<evidence type="ECO:0000256" key="2">
    <source>
        <dbReference type="SAM" id="SignalP"/>
    </source>
</evidence>